<feature type="transmembrane region" description="Helical" evidence="5">
    <location>
        <begin position="183"/>
        <end position="204"/>
    </location>
</feature>
<gene>
    <name evidence="7" type="ORF">GCM10023257_33730</name>
</gene>
<name>A0ABP9I7E3_9ACTN</name>
<keyword evidence="8" id="KW-1185">Reference proteome</keyword>
<feature type="transmembrane region" description="Helical" evidence="5">
    <location>
        <begin position="20"/>
        <end position="39"/>
    </location>
</feature>
<evidence type="ECO:0000256" key="4">
    <source>
        <dbReference type="ARBA" id="ARBA00023136"/>
    </source>
</evidence>
<reference evidence="8" key="1">
    <citation type="journal article" date="2019" name="Int. J. Syst. Evol. Microbiol.">
        <title>The Global Catalogue of Microorganisms (GCM) 10K type strain sequencing project: providing services to taxonomists for standard genome sequencing and annotation.</title>
        <authorList>
            <consortium name="The Broad Institute Genomics Platform"/>
            <consortium name="The Broad Institute Genome Sequencing Center for Infectious Disease"/>
            <person name="Wu L."/>
            <person name="Ma J."/>
        </authorList>
    </citation>
    <scope>NUCLEOTIDE SEQUENCE [LARGE SCALE GENOMIC DNA]</scope>
    <source>
        <strain evidence="8">JCM 17657</strain>
    </source>
</reference>
<evidence type="ECO:0000259" key="6">
    <source>
        <dbReference type="Pfam" id="PF12698"/>
    </source>
</evidence>
<evidence type="ECO:0000313" key="8">
    <source>
        <dbReference type="Proteomes" id="UP001500610"/>
    </source>
</evidence>
<comment type="caution">
    <text evidence="7">The sequence shown here is derived from an EMBL/GenBank/DDBJ whole genome shotgun (WGS) entry which is preliminary data.</text>
</comment>
<evidence type="ECO:0000313" key="7">
    <source>
        <dbReference type="EMBL" id="GAA4990621.1"/>
    </source>
</evidence>
<proteinExistence type="predicted"/>
<feature type="transmembrane region" description="Helical" evidence="5">
    <location>
        <begin position="296"/>
        <end position="319"/>
    </location>
</feature>
<feature type="transmembrane region" description="Helical" evidence="5">
    <location>
        <begin position="216"/>
        <end position="236"/>
    </location>
</feature>
<evidence type="ECO:0000256" key="1">
    <source>
        <dbReference type="ARBA" id="ARBA00004141"/>
    </source>
</evidence>
<evidence type="ECO:0000256" key="2">
    <source>
        <dbReference type="ARBA" id="ARBA00022692"/>
    </source>
</evidence>
<keyword evidence="4 5" id="KW-0472">Membrane</keyword>
<organism evidence="7 8">
    <name type="scientific">Streptomyces hyderabadensis</name>
    <dbReference type="NCBI Taxonomy" id="598549"/>
    <lineage>
        <taxon>Bacteria</taxon>
        <taxon>Bacillati</taxon>
        <taxon>Actinomycetota</taxon>
        <taxon>Actinomycetes</taxon>
        <taxon>Kitasatosporales</taxon>
        <taxon>Streptomycetaceae</taxon>
        <taxon>Streptomyces</taxon>
    </lineage>
</organism>
<evidence type="ECO:0000256" key="5">
    <source>
        <dbReference type="SAM" id="Phobius"/>
    </source>
</evidence>
<dbReference type="Pfam" id="PF12698">
    <property type="entry name" value="ABC2_membrane_3"/>
    <property type="match status" value="1"/>
</dbReference>
<accession>A0ABP9I7E3</accession>
<dbReference type="RefSeq" id="WP_226027786.1">
    <property type="nucleotide sequence ID" value="NZ_BAABIV010000013.1"/>
</dbReference>
<keyword evidence="2 5" id="KW-0812">Transmembrane</keyword>
<dbReference type="Proteomes" id="UP001500610">
    <property type="component" value="Unassembled WGS sequence"/>
</dbReference>
<dbReference type="EMBL" id="BAABIV010000013">
    <property type="protein sequence ID" value="GAA4990621.1"/>
    <property type="molecule type" value="Genomic_DNA"/>
</dbReference>
<sequence>MSAPAPAPARPPLPAARKMLVVIVMVPVAIAVALWAFAWPNARMAPHDLPVGVAGPASAAAPLQQQLERQDGAFDVHRYDDESAARDAIENRHVYGAVVVTPQGPKLLTASAAGPVVAQLLSSAVAHQAPSGSRLQTVDVVAAPEADPRGSVLGSSALPLALAGVAAGSLVTLLGLRGVRAATALIGAAALVGLAAAAIADSWLGVLTGNWWAEAGALGLMALAAGAAVAGFAALLGRAGIGVGALLVVLLGNPWSGVASAPELLPEPVGAIGQLLPPGAGGTLLRSVAFFDGSGAVTPIVTLGTWAVLGLLFVTLAGLRGRRTPAAGEQHAAPSPAPVS</sequence>
<dbReference type="InterPro" id="IPR013525">
    <property type="entry name" value="ABC2_TM"/>
</dbReference>
<feature type="domain" description="ABC-2 type transporter transmembrane" evidence="6">
    <location>
        <begin position="18"/>
        <end position="121"/>
    </location>
</feature>
<evidence type="ECO:0000256" key="3">
    <source>
        <dbReference type="ARBA" id="ARBA00022989"/>
    </source>
</evidence>
<feature type="transmembrane region" description="Helical" evidence="5">
    <location>
        <begin position="243"/>
        <end position="261"/>
    </location>
</feature>
<keyword evidence="3 5" id="KW-1133">Transmembrane helix</keyword>
<protein>
    <recommendedName>
        <fullName evidence="6">ABC-2 type transporter transmembrane domain-containing protein</fullName>
    </recommendedName>
</protein>
<feature type="transmembrane region" description="Helical" evidence="5">
    <location>
        <begin position="157"/>
        <end position="176"/>
    </location>
</feature>
<comment type="subcellular location">
    <subcellularLocation>
        <location evidence="1">Membrane</location>
        <topology evidence="1">Multi-pass membrane protein</topology>
    </subcellularLocation>
</comment>